<comment type="caution">
    <text evidence="1">The sequence shown here is derived from an EMBL/GenBank/DDBJ whole genome shotgun (WGS) entry which is preliminary data.</text>
</comment>
<dbReference type="EMBL" id="MRCB01000031">
    <property type="protein sequence ID" value="OKH20341.1"/>
    <property type="molecule type" value="Genomic_DNA"/>
</dbReference>
<evidence type="ECO:0000313" key="2">
    <source>
        <dbReference type="Proteomes" id="UP000186868"/>
    </source>
</evidence>
<accession>A0A1U7H9X4</accession>
<proteinExistence type="predicted"/>
<sequence length="61" mass="6731">MCYFIRKFRVSQPNPLRDRAQSCLKDRAGTGEPNLGRTLEGQGGHLSVLARQLTSSALRGD</sequence>
<reference evidence="1 2" key="1">
    <citation type="submission" date="2016-11" db="EMBL/GenBank/DDBJ databases">
        <title>Draft Genome Sequences of Nine Cyanobacterial Strains from Diverse Habitats.</title>
        <authorList>
            <person name="Zhu T."/>
            <person name="Hou S."/>
            <person name="Lu X."/>
            <person name="Hess W.R."/>
        </authorList>
    </citation>
    <scope>NUCLEOTIDE SEQUENCE [LARGE SCALE GENOMIC DNA]</scope>
    <source>
        <strain evidence="1 2">NIES-593</strain>
    </source>
</reference>
<dbReference type="STRING" id="1921803.NIES593_19135"/>
<evidence type="ECO:0000313" key="1">
    <source>
        <dbReference type="EMBL" id="OKH20341.1"/>
    </source>
</evidence>
<keyword evidence="2" id="KW-1185">Reference proteome</keyword>
<dbReference type="AlphaFoldDB" id="A0A1U7H9X4"/>
<name>A0A1U7H9X4_9CYAN</name>
<dbReference type="Proteomes" id="UP000186868">
    <property type="component" value="Unassembled WGS sequence"/>
</dbReference>
<gene>
    <name evidence="1" type="ORF">NIES593_19135</name>
</gene>
<protein>
    <submittedName>
        <fullName evidence="1">Uncharacterized protein</fullName>
    </submittedName>
</protein>
<organism evidence="1 2">
    <name type="scientific">Hydrococcus rivularis NIES-593</name>
    <dbReference type="NCBI Taxonomy" id="1921803"/>
    <lineage>
        <taxon>Bacteria</taxon>
        <taxon>Bacillati</taxon>
        <taxon>Cyanobacteriota</taxon>
        <taxon>Cyanophyceae</taxon>
        <taxon>Pleurocapsales</taxon>
        <taxon>Hydrococcaceae</taxon>
        <taxon>Hydrococcus</taxon>
    </lineage>
</organism>